<gene>
    <name evidence="1" type="ORF">PXEA_LOCUS20148</name>
</gene>
<sequence>MKAAHSTSQKTIHFADFGIPDCCLGQMMPMRPVDSSSSRGRWGPTHLTGVLHALANLYPSPLQQPSYGFKRPRRSLDGTSPEDHCLEIRQSVRIGSDARSVWKVYGSPRPSALQHSRVGQVQ</sequence>
<reference evidence="1" key="1">
    <citation type="submission" date="2018-11" db="EMBL/GenBank/DDBJ databases">
        <authorList>
            <consortium name="Pathogen Informatics"/>
        </authorList>
    </citation>
    <scope>NUCLEOTIDE SEQUENCE</scope>
</reference>
<evidence type="ECO:0000313" key="1">
    <source>
        <dbReference type="EMBL" id="VEL26708.1"/>
    </source>
</evidence>
<accession>A0A448X2U3</accession>
<dbReference type="Proteomes" id="UP000784294">
    <property type="component" value="Unassembled WGS sequence"/>
</dbReference>
<comment type="caution">
    <text evidence="1">The sequence shown here is derived from an EMBL/GenBank/DDBJ whole genome shotgun (WGS) entry which is preliminary data.</text>
</comment>
<name>A0A448X2U3_9PLAT</name>
<keyword evidence="2" id="KW-1185">Reference proteome</keyword>
<feature type="non-terminal residue" evidence="1">
    <location>
        <position position="1"/>
    </location>
</feature>
<organism evidence="1 2">
    <name type="scientific">Protopolystoma xenopodis</name>
    <dbReference type="NCBI Taxonomy" id="117903"/>
    <lineage>
        <taxon>Eukaryota</taxon>
        <taxon>Metazoa</taxon>
        <taxon>Spiralia</taxon>
        <taxon>Lophotrochozoa</taxon>
        <taxon>Platyhelminthes</taxon>
        <taxon>Monogenea</taxon>
        <taxon>Polyopisthocotylea</taxon>
        <taxon>Polystomatidea</taxon>
        <taxon>Polystomatidae</taxon>
        <taxon>Protopolystoma</taxon>
    </lineage>
</organism>
<protein>
    <submittedName>
        <fullName evidence="1">Uncharacterized protein</fullName>
    </submittedName>
</protein>
<evidence type="ECO:0000313" key="2">
    <source>
        <dbReference type="Proteomes" id="UP000784294"/>
    </source>
</evidence>
<proteinExistence type="predicted"/>
<dbReference type="AlphaFoldDB" id="A0A448X2U3"/>
<dbReference type="EMBL" id="CAAALY010082201">
    <property type="protein sequence ID" value="VEL26708.1"/>
    <property type="molecule type" value="Genomic_DNA"/>
</dbReference>